<comment type="subcellular location">
    <subcellularLocation>
        <location evidence="2">Cytoplasm</location>
    </subcellularLocation>
</comment>
<dbReference type="EC" id="3.4.19.1" evidence="5"/>
<dbReference type="InterPro" id="IPR045550">
    <property type="entry name" value="AARE_N"/>
</dbReference>
<evidence type="ECO:0000256" key="2">
    <source>
        <dbReference type="ARBA" id="ARBA00004496"/>
    </source>
</evidence>
<reference evidence="12" key="1">
    <citation type="submission" date="2014-03" db="EMBL/GenBank/DDBJ databases">
        <title>The Genome Sequence of Puccinia striiformis f. sp. tritici PST-78.</title>
        <authorList>
            <consortium name="The Broad Institute Genome Sequencing Platform"/>
            <person name="Cuomo C."/>
            <person name="Hulbert S."/>
            <person name="Chen X."/>
            <person name="Walker B."/>
            <person name="Young S.K."/>
            <person name="Zeng Q."/>
            <person name="Gargeya S."/>
            <person name="Fitzgerald M."/>
            <person name="Haas B."/>
            <person name="Abouelleil A."/>
            <person name="Alvarado L."/>
            <person name="Arachchi H.M."/>
            <person name="Berlin A.M."/>
            <person name="Chapman S.B."/>
            <person name="Goldberg J."/>
            <person name="Griggs A."/>
            <person name="Gujja S."/>
            <person name="Hansen M."/>
            <person name="Howarth C."/>
            <person name="Imamovic A."/>
            <person name="Larimer J."/>
            <person name="McCowan C."/>
            <person name="Montmayeur A."/>
            <person name="Murphy C."/>
            <person name="Neiman D."/>
            <person name="Pearson M."/>
            <person name="Priest M."/>
            <person name="Roberts A."/>
            <person name="Saif S."/>
            <person name="Shea T."/>
            <person name="Sisk P."/>
            <person name="Sykes S."/>
            <person name="Wortman J."/>
            <person name="Nusbaum C."/>
            <person name="Birren B."/>
        </authorList>
    </citation>
    <scope>NUCLEOTIDE SEQUENCE [LARGE SCALE GENOMIC DNA]</scope>
    <source>
        <strain evidence="12">race PST-78</strain>
    </source>
</reference>
<dbReference type="AlphaFoldDB" id="A0A0L0VI64"/>
<dbReference type="PANTHER" id="PTHR42776:SF4">
    <property type="entry name" value="ACYLAMINO-ACID-RELEASING ENZYME"/>
    <property type="match status" value="1"/>
</dbReference>
<dbReference type="InterPro" id="IPR001375">
    <property type="entry name" value="Peptidase_S9_cat"/>
</dbReference>
<dbReference type="Pfam" id="PF19283">
    <property type="entry name" value="APEH_N"/>
    <property type="match status" value="1"/>
</dbReference>
<dbReference type="GO" id="GO:0004252">
    <property type="term" value="F:serine-type endopeptidase activity"/>
    <property type="evidence" value="ECO:0007669"/>
    <property type="project" value="TreeGrafter"/>
</dbReference>
<dbReference type="GO" id="GO:0008242">
    <property type="term" value="F:omega peptidase activity"/>
    <property type="evidence" value="ECO:0007669"/>
    <property type="project" value="UniProtKB-EC"/>
</dbReference>
<evidence type="ECO:0000256" key="4">
    <source>
        <dbReference type="ARBA" id="ARBA00011881"/>
    </source>
</evidence>
<comment type="subunit">
    <text evidence="4">Homotetramer.</text>
</comment>
<keyword evidence="7" id="KW-0378">Hydrolase</keyword>
<evidence type="ECO:0000256" key="7">
    <source>
        <dbReference type="ARBA" id="ARBA00022801"/>
    </source>
</evidence>
<feature type="domain" description="Acylamino-acid-releasing enzyme N-terminal" evidence="10">
    <location>
        <begin position="74"/>
        <end position="466"/>
    </location>
</feature>
<dbReference type="FunFam" id="3.40.50.1820:FF:000903">
    <property type="entry name" value="Uncharacterized protein"/>
    <property type="match status" value="1"/>
</dbReference>
<dbReference type="GO" id="GO:0005737">
    <property type="term" value="C:cytoplasm"/>
    <property type="evidence" value="ECO:0007669"/>
    <property type="project" value="UniProtKB-SubCell"/>
</dbReference>
<dbReference type="Pfam" id="PF00326">
    <property type="entry name" value="Peptidase_S9"/>
    <property type="match status" value="1"/>
</dbReference>
<evidence type="ECO:0000256" key="1">
    <source>
        <dbReference type="ARBA" id="ARBA00000721"/>
    </source>
</evidence>
<evidence type="ECO:0000259" key="9">
    <source>
        <dbReference type="Pfam" id="PF00326"/>
    </source>
</evidence>
<proteinExistence type="inferred from homology"/>
<name>A0A0L0VI64_9BASI</name>
<dbReference type="Gene3D" id="3.40.50.1820">
    <property type="entry name" value="alpha/beta hydrolase"/>
    <property type="match status" value="1"/>
</dbReference>
<feature type="domain" description="Peptidase S9 prolyl oligopeptidase catalytic" evidence="9">
    <location>
        <begin position="542"/>
        <end position="777"/>
    </location>
</feature>
<dbReference type="EMBL" id="AJIL01000054">
    <property type="protein sequence ID" value="KNE98694.1"/>
    <property type="molecule type" value="Genomic_DNA"/>
</dbReference>
<evidence type="ECO:0000256" key="6">
    <source>
        <dbReference type="ARBA" id="ARBA00022490"/>
    </source>
</evidence>
<sequence>MVTINQQLPPSRLETAEQLYCQLAAIPVISAGRFTSKTTIQLDYSIRDHNRLTKLRAHQSFHLTDQQTKNSDGPLEFIDSEINYQSYSPTRSKYAIFRTVTGNTAKQFWIEIWDTHAHRQLVSHNLSSIHQSFVLNDTFGFPTWNQSETQLAYLAETKKDEDDHHSWVERNRYVPDFGEQLTGIYRPGIFLISTEDHSQNSPRTTIVELSTSGTDLTKLVYGQLVFLNGPNDHEVQIICTGFGSLSDDRRLGLIYCQNRPSGIYLLSFKIPVIVDEEEKRAQSKTVKAHHPIDFKSHLISEPDRSARSPRLISDDHEEEKKIVYLSNKIGGPHASCATLHLHNLKTNTTEIVIGPVDEPTPENPFPGLYIDDLPAQPLLFNPSDTQRKNPFLVTSSIWGSVKKIVIIDLKNGHIRTVLPSSSSTESSCTLLNSNNHNQILCVVSQTNSSPQVWIGTLIQDLDFDQECSSKLAWQVVTHLKASSEVHSKLSGLRSQIIRLPENELGPTEVVLTSLSTSDTQNATKNSLIIVPHGGPHSTSVNEFSPSTAALALLGHSIAYINYPGSLGFGQKWVEELPKRLSIIDVDSCKKSIDYILESNYIKAEDLKKKDNQRARIFVNGGSHGGFITAHLTARYPDLFLAACMRNPVVDLVGTASGGSDIPDWSYAEANINFPLLQSSQESREKIEETGKVSVNEIDYQILRDKSPIKFIQNVKTPTLILLGNQDRRVSNQQGLAWYHGLKSLSHPKIETELILFENNSHPLSSIYAELNSFMSWFEFLDDRC</sequence>
<dbReference type="STRING" id="1165861.A0A0L0VI64"/>
<dbReference type="Proteomes" id="UP000054564">
    <property type="component" value="Unassembled WGS sequence"/>
</dbReference>
<evidence type="ECO:0000259" key="10">
    <source>
        <dbReference type="Pfam" id="PF19283"/>
    </source>
</evidence>
<comment type="similarity">
    <text evidence="3">Belongs to the peptidase S9C family.</text>
</comment>
<evidence type="ECO:0000313" key="11">
    <source>
        <dbReference type="EMBL" id="KNE98694.1"/>
    </source>
</evidence>
<keyword evidence="12" id="KW-1185">Reference proteome</keyword>
<evidence type="ECO:0000313" key="12">
    <source>
        <dbReference type="Proteomes" id="UP000054564"/>
    </source>
</evidence>
<keyword evidence="6" id="KW-0963">Cytoplasm</keyword>
<gene>
    <name evidence="11" type="ORF">PSTG_08062</name>
</gene>
<dbReference type="PANTHER" id="PTHR42776">
    <property type="entry name" value="SERINE PEPTIDASE S9 FAMILY MEMBER"/>
    <property type="match status" value="1"/>
</dbReference>
<comment type="catalytic activity">
    <reaction evidence="1">
        <text>Cleavage of an N-acetyl or N-formyl amino acid from the N-terminus of a polypeptide.</text>
        <dbReference type="EC" id="3.4.19.1"/>
    </reaction>
</comment>
<evidence type="ECO:0000256" key="5">
    <source>
        <dbReference type="ARBA" id="ARBA00012917"/>
    </source>
</evidence>
<evidence type="ECO:0000256" key="8">
    <source>
        <dbReference type="ARBA" id="ARBA00032829"/>
    </source>
</evidence>
<dbReference type="GO" id="GO:0006508">
    <property type="term" value="P:proteolysis"/>
    <property type="evidence" value="ECO:0007669"/>
    <property type="project" value="InterPro"/>
</dbReference>
<evidence type="ECO:0000256" key="3">
    <source>
        <dbReference type="ARBA" id="ARBA00010040"/>
    </source>
</evidence>
<organism evidence="11 12">
    <name type="scientific">Puccinia striiformis f. sp. tritici PST-78</name>
    <dbReference type="NCBI Taxonomy" id="1165861"/>
    <lineage>
        <taxon>Eukaryota</taxon>
        <taxon>Fungi</taxon>
        <taxon>Dikarya</taxon>
        <taxon>Basidiomycota</taxon>
        <taxon>Pucciniomycotina</taxon>
        <taxon>Pucciniomycetes</taxon>
        <taxon>Pucciniales</taxon>
        <taxon>Pucciniaceae</taxon>
        <taxon>Puccinia</taxon>
    </lineage>
</organism>
<dbReference type="OrthoDB" id="43744at2759"/>
<comment type="caution">
    <text evidence="11">The sequence shown here is derived from an EMBL/GenBank/DDBJ whole genome shotgun (WGS) entry which is preliminary data.</text>
</comment>
<protein>
    <recommendedName>
        <fullName evidence="5">acylaminoacyl-peptidase</fullName>
        <ecNumber evidence="5">3.4.19.1</ecNumber>
    </recommendedName>
    <alternativeName>
        <fullName evidence="8">Dipeptidyl-peptidase V</fullName>
    </alternativeName>
</protein>
<dbReference type="InterPro" id="IPR029058">
    <property type="entry name" value="AB_hydrolase_fold"/>
</dbReference>
<accession>A0A0L0VI64</accession>
<dbReference type="SUPFAM" id="SSF53474">
    <property type="entry name" value="alpha/beta-Hydrolases"/>
    <property type="match status" value="1"/>
</dbReference>